<reference evidence="1" key="1">
    <citation type="submission" date="2022-09" db="EMBL/GenBank/DDBJ databases">
        <title>Intensive care unit water sources are persistently colonized with multi-drug resistant bacteria and are the site of extensive horizontal gene transfer of antibiotic resistance genes.</title>
        <authorList>
            <person name="Diorio-Toth L."/>
        </authorList>
    </citation>
    <scope>NUCLEOTIDE SEQUENCE</scope>
    <source>
        <strain evidence="1">GD03851</strain>
    </source>
</reference>
<evidence type="ECO:0000313" key="2">
    <source>
        <dbReference type="Proteomes" id="UP001161099"/>
    </source>
</evidence>
<dbReference type="AlphaFoldDB" id="A0AA42IGS9"/>
<organism evidence="1 2">
    <name type="scientific">Acinetobacter johnsonii</name>
    <dbReference type="NCBI Taxonomy" id="40214"/>
    <lineage>
        <taxon>Bacteria</taxon>
        <taxon>Pseudomonadati</taxon>
        <taxon>Pseudomonadota</taxon>
        <taxon>Gammaproteobacteria</taxon>
        <taxon>Moraxellales</taxon>
        <taxon>Moraxellaceae</taxon>
        <taxon>Acinetobacter</taxon>
    </lineage>
</organism>
<dbReference type="Proteomes" id="UP001161099">
    <property type="component" value="Unassembled WGS sequence"/>
</dbReference>
<protein>
    <submittedName>
        <fullName evidence="1">Uncharacterized protein</fullName>
    </submittedName>
</protein>
<accession>A0AA42IGS9</accession>
<evidence type="ECO:0000313" key="1">
    <source>
        <dbReference type="EMBL" id="MDH0657230.1"/>
    </source>
</evidence>
<dbReference type="EMBL" id="JAOCDR010000045">
    <property type="protein sequence ID" value="MDH0657230.1"/>
    <property type="molecule type" value="Genomic_DNA"/>
</dbReference>
<comment type="caution">
    <text evidence="1">The sequence shown here is derived from an EMBL/GenBank/DDBJ whole genome shotgun (WGS) entry which is preliminary data.</text>
</comment>
<sequence length="124" mass="14650">MDIKPDPRSVDHLIRDWRHRTLTLLTQAGVTEATDIIEKSQLLEAYFFDGNFKNFEAQDSETLIFLNFKMKMVRFYLGKNITNIPKIIEMIAELKPYFLDHIIESVKDKPLSEIMKDRYGANFY</sequence>
<proteinExistence type="predicted"/>
<dbReference type="RefSeq" id="WP_119064323.1">
    <property type="nucleotide sequence ID" value="NZ_JAOCDR010000045.1"/>
</dbReference>
<name>A0AA42IGS9_ACIJO</name>
<gene>
    <name evidence="1" type="ORF">N5D11_14095</name>
</gene>